<keyword evidence="1" id="KW-0812">Transmembrane</keyword>
<dbReference type="Pfam" id="PF03009">
    <property type="entry name" value="GDPD"/>
    <property type="match status" value="1"/>
</dbReference>
<protein>
    <recommendedName>
        <fullName evidence="2">GP-PDE domain-containing protein</fullName>
    </recommendedName>
</protein>
<dbReference type="InterPro" id="IPR017946">
    <property type="entry name" value="PLC-like_Pdiesterase_TIM-brl"/>
</dbReference>
<dbReference type="Proteomes" id="UP000512167">
    <property type="component" value="Chromosome"/>
</dbReference>
<evidence type="ECO:0000313" key="3">
    <source>
        <dbReference type="EMBL" id="QLY40571.1"/>
    </source>
</evidence>
<reference evidence="3 4" key="1">
    <citation type="submission" date="2020-04" db="EMBL/GenBank/DDBJ databases">
        <authorList>
            <person name="Zheng R.K."/>
            <person name="Sun C.M."/>
        </authorList>
    </citation>
    <scope>NUCLEOTIDE SEQUENCE [LARGE SCALE GENOMIC DNA]</scope>
    <source>
        <strain evidence="4">zrk29</strain>
    </source>
</reference>
<dbReference type="PANTHER" id="PTHR46211">
    <property type="entry name" value="GLYCEROPHOSPHORYL DIESTER PHOSPHODIESTERASE"/>
    <property type="match status" value="1"/>
</dbReference>
<dbReference type="SUPFAM" id="SSF51695">
    <property type="entry name" value="PLC-like phosphodiesterases"/>
    <property type="match status" value="1"/>
</dbReference>
<dbReference type="PROSITE" id="PS50007">
    <property type="entry name" value="PIPLC_X_DOMAIN"/>
    <property type="match status" value="1"/>
</dbReference>
<dbReference type="Gene3D" id="3.20.20.190">
    <property type="entry name" value="Phosphatidylinositol (PI) phosphodiesterase"/>
    <property type="match status" value="1"/>
</dbReference>
<dbReference type="KEGG" id="tbk:HF295_06805"/>
<evidence type="ECO:0000313" key="4">
    <source>
        <dbReference type="Proteomes" id="UP000512167"/>
    </source>
</evidence>
<keyword evidence="4" id="KW-1185">Reference proteome</keyword>
<accession>A0A7L6N4T8</accession>
<dbReference type="GO" id="GO:0006629">
    <property type="term" value="P:lipid metabolic process"/>
    <property type="evidence" value="ECO:0007669"/>
    <property type="project" value="InterPro"/>
</dbReference>
<name>A0A7L6N4T8_9MOLU</name>
<evidence type="ECO:0000259" key="2">
    <source>
        <dbReference type="PROSITE" id="PS51704"/>
    </source>
</evidence>
<organism evidence="3 4">
    <name type="scientific">Hujiaoplasma nucleasis</name>
    <dbReference type="NCBI Taxonomy" id="2725268"/>
    <lineage>
        <taxon>Bacteria</taxon>
        <taxon>Bacillati</taxon>
        <taxon>Mycoplasmatota</taxon>
        <taxon>Mollicutes</taxon>
        <taxon>Candidatus Izemoplasmatales</taxon>
        <taxon>Hujiaoplasmataceae</taxon>
        <taxon>Hujiaoplasma</taxon>
    </lineage>
</organism>
<dbReference type="InterPro" id="IPR030395">
    <property type="entry name" value="GP_PDE_dom"/>
</dbReference>
<dbReference type="PROSITE" id="PS51704">
    <property type="entry name" value="GP_PDE"/>
    <property type="match status" value="1"/>
</dbReference>
<dbReference type="GO" id="GO:0008081">
    <property type="term" value="F:phosphoric diester hydrolase activity"/>
    <property type="evidence" value="ECO:0007669"/>
    <property type="project" value="InterPro"/>
</dbReference>
<dbReference type="RefSeq" id="WP_312031415.1">
    <property type="nucleotide sequence ID" value="NZ_CP051151.1"/>
</dbReference>
<keyword evidence="1" id="KW-0472">Membrane</keyword>
<dbReference type="EMBL" id="CP051151">
    <property type="protein sequence ID" value="QLY40571.1"/>
    <property type="molecule type" value="Genomic_DNA"/>
</dbReference>
<proteinExistence type="predicted"/>
<feature type="transmembrane region" description="Helical" evidence="1">
    <location>
        <begin position="7"/>
        <end position="24"/>
    </location>
</feature>
<gene>
    <name evidence="3" type="ORF">HF295_06805</name>
</gene>
<dbReference type="AlphaFoldDB" id="A0A7L6N4T8"/>
<keyword evidence="1" id="KW-1133">Transmembrane helix</keyword>
<feature type="domain" description="GP-PDE" evidence="2">
    <location>
        <begin position="42"/>
        <end position="315"/>
    </location>
</feature>
<evidence type="ECO:0000256" key="1">
    <source>
        <dbReference type="SAM" id="Phobius"/>
    </source>
</evidence>
<dbReference type="PANTHER" id="PTHR46211:SF14">
    <property type="entry name" value="GLYCEROPHOSPHODIESTER PHOSPHODIESTERASE"/>
    <property type="match status" value="1"/>
</dbReference>
<sequence length="318" mass="36454">MKKIKKLFIFIFFLIFVGILLVFIPKPKYANKNPFLAKDGKPLVMAHAGGKGVYPDNTMAAYRYSFDLGVDVLEMDVQLTKDGIPVLLHGENETGNTRSHSNCDTLVWEENYIDLLNNCNFGYHYQEDDGRYLYKDMSQTEWHSVGVYLASLEEVFQEFGKQILYNIEIKADSDAPRNETADAVVKLIEDYDLVDYVLLATAFDDIGEYIVEEYPNIYLSMSYGPAIDFVVNTYTLTTIFRGKPAYAAMQVPISYDLPVIGDFAVNRWRIIHSLHQQNMAIHFWTINDEETMRALINQGVDGIITDYPELLINILEEE</sequence>